<gene>
    <name evidence="1" type="ORF">FEZ63_08090</name>
</gene>
<dbReference type="EMBL" id="VCMV01000013">
    <property type="protein sequence ID" value="KAB0267274.1"/>
    <property type="molecule type" value="Genomic_DNA"/>
</dbReference>
<name>A0A5N3PC53_9HYPH</name>
<organism evidence="1 2">
    <name type="scientific">Microvirga brassicacearum</name>
    <dbReference type="NCBI Taxonomy" id="2580413"/>
    <lineage>
        <taxon>Bacteria</taxon>
        <taxon>Pseudomonadati</taxon>
        <taxon>Pseudomonadota</taxon>
        <taxon>Alphaproteobacteria</taxon>
        <taxon>Hyphomicrobiales</taxon>
        <taxon>Methylobacteriaceae</taxon>
        <taxon>Microvirga</taxon>
    </lineage>
</organism>
<dbReference type="OrthoDB" id="7270972at2"/>
<dbReference type="Gene3D" id="3.40.1440.10">
    <property type="entry name" value="GIY-YIG endonuclease"/>
    <property type="match status" value="1"/>
</dbReference>
<accession>A0A5N3PC53</accession>
<comment type="caution">
    <text evidence="1">The sequence shown here is derived from an EMBL/GenBank/DDBJ whole genome shotgun (WGS) entry which is preliminary data.</text>
</comment>
<evidence type="ECO:0000313" key="1">
    <source>
        <dbReference type="EMBL" id="KAB0267274.1"/>
    </source>
</evidence>
<dbReference type="CDD" id="cd10451">
    <property type="entry name" value="GIY-YIG_LuxR_like"/>
    <property type="match status" value="1"/>
</dbReference>
<proteinExistence type="predicted"/>
<sequence>MKGEARKAAVAAYKERKVVGGVYAVRCAASGETWVGHWPNIETIQTRLWFTLRQGTHPRKELLEAWRRHGESQFSFEVLERLEDEPSSYTRDSDLRDLASHWRGKLKANPI</sequence>
<dbReference type="Proteomes" id="UP000325684">
    <property type="component" value="Unassembled WGS sequence"/>
</dbReference>
<protein>
    <submittedName>
        <fullName evidence="1">GIY-YIG nuclease family protein</fullName>
    </submittedName>
</protein>
<evidence type="ECO:0000313" key="2">
    <source>
        <dbReference type="Proteomes" id="UP000325684"/>
    </source>
</evidence>
<keyword evidence="2" id="KW-1185">Reference proteome</keyword>
<dbReference type="RefSeq" id="WP_150943158.1">
    <property type="nucleotide sequence ID" value="NZ_VCMV01000013.1"/>
</dbReference>
<reference evidence="1 2" key="1">
    <citation type="journal article" date="2019" name="Microorganisms">
        <title>Genome Insights into the Novel Species Microvirga brassicacearum, a Rapeseed Endophyte with Biotechnological Potential.</title>
        <authorList>
            <person name="Jimenez-Gomez A."/>
            <person name="Saati-Santamaria Z."/>
            <person name="Igual J.M."/>
            <person name="Rivas R."/>
            <person name="Mateos P.F."/>
            <person name="Garcia-Fraile P."/>
        </authorList>
    </citation>
    <scope>NUCLEOTIDE SEQUENCE [LARGE SCALE GENOMIC DNA]</scope>
    <source>
        <strain evidence="1 2">CDVBN77</strain>
    </source>
</reference>
<dbReference type="InterPro" id="IPR035901">
    <property type="entry name" value="GIY-YIG_endonuc_sf"/>
</dbReference>
<dbReference type="AlphaFoldDB" id="A0A5N3PC53"/>